<evidence type="ECO:0000256" key="3">
    <source>
        <dbReference type="ARBA" id="ARBA00023125"/>
    </source>
</evidence>
<evidence type="ECO:0000313" key="7">
    <source>
        <dbReference type="Proteomes" id="UP001501407"/>
    </source>
</evidence>
<evidence type="ECO:0000313" key="6">
    <source>
        <dbReference type="EMBL" id="GAA5092318.1"/>
    </source>
</evidence>
<dbReference type="InterPro" id="IPR009061">
    <property type="entry name" value="DNA-bd_dom_put_sf"/>
</dbReference>
<keyword evidence="2" id="KW-0805">Transcription regulation</keyword>
<proteinExistence type="predicted"/>
<keyword evidence="1" id="KW-0678">Repressor</keyword>
<dbReference type="InterPro" id="IPR000551">
    <property type="entry name" value="MerR-type_HTH_dom"/>
</dbReference>
<dbReference type="PROSITE" id="PS50937">
    <property type="entry name" value="HTH_MERR_2"/>
    <property type="match status" value="1"/>
</dbReference>
<gene>
    <name evidence="6" type="ORF">GCM10025760_20800</name>
</gene>
<evidence type="ECO:0000256" key="1">
    <source>
        <dbReference type="ARBA" id="ARBA00022491"/>
    </source>
</evidence>
<name>A0ABP9MAN4_9MICO</name>
<dbReference type="SUPFAM" id="SSF46955">
    <property type="entry name" value="Putative DNA-binding domain"/>
    <property type="match status" value="1"/>
</dbReference>
<keyword evidence="7" id="KW-1185">Reference proteome</keyword>
<dbReference type="PRINTS" id="PR00040">
    <property type="entry name" value="HTHMERR"/>
</dbReference>
<dbReference type="Pfam" id="PF13411">
    <property type="entry name" value="MerR_1"/>
    <property type="match status" value="1"/>
</dbReference>
<dbReference type="Gene3D" id="1.10.1660.10">
    <property type="match status" value="1"/>
</dbReference>
<keyword evidence="4" id="KW-0804">Transcription</keyword>
<evidence type="ECO:0000256" key="4">
    <source>
        <dbReference type="ARBA" id="ARBA00023163"/>
    </source>
</evidence>
<dbReference type="PANTHER" id="PTHR30204:SF69">
    <property type="entry name" value="MERR-FAMILY TRANSCRIPTIONAL REGULATOR"/>
    <property type="match status" value="1"/>
</dbReference>
<dbReference type="EMBL" id="BAABKZ010000002">
    <property type="protein sequence ID" value="GAA5092318.1"/>
    <property type="molecule type" value="Genomic_DNA"/>
</dbReference>
<dbReference type="Proteomes" id="UP001501407">
    <property type="component" value="Unassembled WGS sequence"/>
</dbReference>
<accession>A0ABP9MAN4</accession>
<dbReference type="InterPro" id="IPR047057">
    <property type="entry name" value="MerR_fam"/>
</dbReference>
<reference evidence="7" key="1">
    <citation type="journal article" date="2019" name="Int. J. Syst. Evol. Microbiol.">
        <title>The Global Catalogue of Microorganisms (GCM) 10K type strain sequencing project: providing services to taxonomists for standard genome sequencing and annotation.</title>
        <authorList>
            <consortium name="The Broad Institute Genomics Platform"/>
            <consortium name="The Broad Institute Genome Sequencing Center for Infectious Disease"/>
            <person name="Wu L."/>
            <person name="Ma J."/>
        </authorList>
    </citation>
    <scope>NUCLEOTIDE SEQUENCE [LARGE SCALE GENOMIC DNA]</scope>
    <source>
        <strain evidence="7">JCM 18959</strain>
    </source>
</reference>
<evidence type="ECO:0000259" key="5">
    <source>
        <dbReference type="PROSITE" id="PS50937"/>
    </source>
</evidence>
<dbReference type="RefSeq" id="WP_206687646.1">
    <property type="nucleotide sequence ID" value="NZ_BAABKZ010000002.1"/>
</dbReference>
<sequence>MTQLVVGRVQISEAARVTGATARSLRFYEQEGLIQPGRCANGYRDYCAATVDRVLLVRSLLDSGLPTALIQRVLSAPAASTEPAAPVPDALRAEVELYRQRVAVQVERLTARLSALDDLLAG</sequence>
<organism evidence="6 7">
    <name type="scientific">Microbacterium yannicii</name>
    <dbReference type="NCBI Taxonomy" id="671622"/>
    <lineage>
        <taxon>Bacteria</taxon>
        <taxon>Bacillati</taxon>
        <taxon>Actinomycetota</taxon>
        <taxon>Actinomycetes</taxon>
        <taxon>Micrococcales</taxon>
        <taxon>Microbacteriaceae</taxon>
        <taxon>Microbacterium</taxon>
    </lineage>
</organism>
<keyword evidence="3" id="KW-0238">DNA-binding</keyword>
<dbReference type="SMART" id="SM00422">
    <property type="entry name" value="HTH_MERR"/>
    <property type="match status" value="1"/>
</dbReference>
<evidence type="ECO:0000256" key="2">
    <source>
        <dbReference type="ARBA" id="ARBA00023015"/>
    </source>
</evidence>
<dbReference type="PANTHER" id="PTHR30204">
    <property type="entry name" value="REDOX-CYCLING DRUG-SENSING TRANSCRIPTIONAL ACTIVATOR SOXR"/>
    <property type="match status" value="1"/>
</dbReference>
<comment type="caution">
    <text evidence="6">The sequence shown here is derived from an EMBL/GenBank/DDBJ whole genome shotgun (WGS) entry which is preliminary data.</text>
</comment>
<feature type="domain" description="HTH merR-type" evidence="5">
    <location>
        <begin position="10"/>
        <end position="76"/>
    </location>
</feature>
<protein>
    <recommendedName>
        <fullName evidence="5">HTH merR-type domain-containing protein</fullName>
    </recommendedName>
</protein>